<evidence type="ECO:0000313" key="3">
    <source>
        <dbReference type="Proteomes" id="UP000194318"/>
    </source>
</evidence>
<evidence type="ECO:0000313" key="2">
    <source>
        <dbReference type="EMBL" id="OSY52464.1"/>
    </source>
</evidence>
<name>A0A1Y2NY80_STRFR</name>
<evidence type="ECO:0000256" key="1">
    <source>
        <dbReference type="SAM" id="MobiDB-lite"/>
    </source>
</evidence>
<feature type="compositionally biased region" description="Basic and acidic residues" evidence="1">
    <location>
        <begin position="255"/>
        <end position="285"/>
    </location>
</feature>
<dbReference type="EMBL" id="MIFZ01000173">
    <property type="protein sequence ID" value="OSY52464.1"/>
    <property type="molecule type" value="Genomic_DNA"/>
</dbReference>
<comment type="caution">
    <text evidence="2">The sequence shown here is derived from an EMBL/GenBank/DDBJ whole genome shotgun (WGS) entry which is preliminary data.</text>
</comment>
<protein>
    <submittedName>
        <fullName evidence="2">Uncharacterized protein</fullName>
    </submittedName>
</protein>
<feature type="compositionally biased region" description="Basic and acidic residues" evidence="1">
    <location>
        <begin position="1011"/>
        <end position="1032"/>
    </location>
</feature>
<proteinExistence type="predicted"/>
<accession>A0A1Y2NY80</accession>
<feature type="compositionally biased region" description="Low complexity" evidence="1">
    <location>
        <begin position="290"/>
        <end position="304"/>
    </location>
</feature>
<organism evidence="2 3">
    <name type="scientific">Streptomyces fradiae ATCC 10745 = DSM 40063</name>
    <dbReference type="NCBI Taxonomy" id="1319510"/>
    <lineage>
        <taxon>Bacteria</taxon>
        <taxon>Bacillati</taxon>
        <taxon>Actinomycetota</taxon>
        <taxon>Actinomycetes</taxon>
        <taxon>Kitasatosporales</taxon>
        <taxon>Streptomycetaceae</taxon>
        <taxon>Streptomyces</taxon>
    </lineage>
</organism>
<feature type="compositionally biased region" description="Low complexity" evidence="1">
    <location>
        <begin position="9"/>
        <end position="36"/>
    </location>
</feature>
<gene>
    <name evidence="2" type="ORF">BG846_01883</name>
</gene>
<feature type="region of interest" description="Disordered" evidence="1">
    <location>
        <begin position="49"/>
        <end position="233"/>
    </location>
</feature>
<feature type="compositionally biased region" description="Low complexity" evidence="1">
    <location>
        <begin position="72"/>
        <end position="81"/>
    </location>
</feature>
<feature type="compositionally biased region" description="Low complexity" evidence="1">
    <location>
        <begin position="962"/>
        <end position="971"/>
    </location>
</feature>
<feature type="region of interest" description="Disordered" evidence="1">
    <location>
        <begin position="1"/>
        <end position="36"/>
    </location>
</feature>
<feature type="region of interest" description="Disordered" evidence="1">
    <location>
        <begin position="255"/>
        <end position="346"/>
    </location>
</feature>
<dbReference type="Proteomes" id="UP000194318">
    <property type="component" value="Unassembled WGS sequence"/>
</dbReference>
<sequence length="1637" mass="176048">MPLPKALRTRPAVPGAATAVRPAAAGSARGSVTAAGAPSNAAVVAALVGGAGPAAPPPLSVRAGSAAAQDTVGNGAVAAAGAGVGPARETGGTGGRSRPDAGRGVAEEGAGGRTGAAREGSTPARGRALESETRDSVSGGPGSQGGAGGGASGGGRAEKAAGRKRRGGPRTDPKFAALTRDVRSKKRALAASHPPPRAEAVAAQDAALPPRDDLEAQGKAANAERMHEAEPREFDQAAFIRAVEKAVADRAPKNLDEADRFAGSGKADEVRAEVHGKVGEGRADSARQIATTTAAPPDTSAAVPKKVVPMRGDRPPSAPAAPDPAQAVPDRLPPSETDMSAGPAEVDRRMADARVTEAQLRTSNEPSFTRALGAKRAAERHSAAAPRRLRGHEAAELRGATARARRIGTEAMGAMGDRRALAGRQVDAGKAGAKGSDEEKRAAVTAVLQGVFDRMKKDVEAILDGLDGLVDDRFDRGEREARKAFTAEHRRKMDEYKDRRYAGATGKLRWVRDLFAGLPAEADRIFEEARDGYVRRMRQVITDVAGLIGAELNRAKRRIAQGRAEMRDAVRRLPADLREVGRRAAAEFTDRFDELTRAVDEKGTQLVDTLAAKYTEALTAVDDEIAAEKEKNRGLVAKAVDAVKAVIDTILELKRLLLAVLAKAAQAVMLILRDPVGFLRNLVSAVGAGLRRFLQNIGRHLKQGILSWLLGRTAEAGIRPPARFDTPGVVEMVAGTLGLTWHGIRARLTRKVPEPAVAAAESAVPLLADVRRRGVAALWEEIRPRVGDLRARLLDDVVAYVRPTIVVAGILWVISLLNPASAFVRAVKLIVDFVRFVVTQARQIIAFVNAVLDAVIAIARGGSGGVPALVERALARSIPVLLGVLAALLGVGGVAARVGRIVRRLAAPVDRAVNAAVDRLAGLVRRLWARIGPGGGGKGSRTRAGDAAGAGRPRHPDRPRGRPGTARRPGPAGRPGPGRGPRRDRAPGTGRDRTGRDRDRDRRGRPGRGRRRDEPTRGGGRRDGRGREDRRTRREMLAALDAAVREAEALLGADAATEESVRRGLPAIRRRHRLTRITLERSGPHTYHVTASVNPSRRTSYRTLFPYRIGKAAGSFPTTRHPHSVVQLRAVLVPFATGSGDRWTGFVVTMAATPGEILKRRDVATRYLDEAWNDTDGSRNTGDLAAARTAVVIGVNTFERLDPQKGDPVRDAVDAVGRRPELLLAVFGFHWTPRWVKDVDGTPVGIDEVRAAYRGLRRGRDRRRAEANERKLRDKGALPYGVFREEVLGSSYTRRAVELLQQVNRQVHVVGQDADTGVAAISGKGVLKAYEDVLSGMARHPLLTIGGYHFEGADWGRRGDRRTRQLTRLANRLDRAIREAIARRYPEMLYPTEPNMLVKAWDRDHADGIFQNARMLARLQVQGDVYGIGGAEGRELRERLRKVFGPDFSVRYAPEASTATSAEPGDEARGLAVTPAAVRRARRGRMLMRGREEAVRVRHRMYALIIQSQTTASAQTLAREFSRAARLGPTAQRELASLVFVHVENVAMLMSDDPRLTARSPVVRAELKRLEESVAGLLETGSGRNKERYRQGVAQAQEITREIVYAMTAPELAGLWRRVRHALDEVTRKPRRGGGRR</sequence>
<feature type="region of interest" description="Disordered" evidence="1">
    <location>
        <begin position="931"/>
        <end position="1032"/>
    </location>
</feature>
<feature type="compositionally biased region" description="Basic and acidic residues" evidence="1">
    <location>
        <begin position="981"/>
        <end position="1004"/>
    </location>
</feature>
<dbReference type="GeneID" id="91407104"/>
<feature type="compositionally biased region" description="Basic and acidic residues" evidence="1">
    <location>
        <begin position="210"/>
        <end position="233"/>
    </location>
</feature>
<reference evidence="2 3" key="1">
    <citation type="submission" date="2016-09" db="EMBL/GenBank/DDBJ databases">
        <title>Streptomyces fradiae DSM40063, a candidate organism with high potential of specific P450 cytochromes.</title>
        <authorList>
            <person name="Grumaz C."/>
            <person name="Vainshtein Y."/>
            <person name="Kirstahler P."/>
            <person name="Sohn K."/>
        </authorList>
    </citation>
    <scope>NUCLEOTIDE SEQUENCE [LARGE SCALE GENOMIC DNA]</scope>
    <source>
        <strain evidence="2 3">DSM 40063</strain>
    </source>
</reference>
<feature type="compositionally biased region" description="Gly residues" evidence="1">
    <location>
        <begin position="139"/>
        <end position="155"/>
    </location>
</feature>
<dbReference type="RefSeq" id="WP_107426930.1">
    <property type="nucleotide sequence ID" value="NZ_ASYR01000061.1"/>
</dbReference>